<dbReference type="Gene3D" id="1.10.10.60">
    <property type="entry name" value="Homeodomain-like"/>
    <property type="match status" value="2"/>
</dbReference>
<evidence type="ECO:0000256" key="3">
    <source>
        <dbReference type="ARBA" id="ARBA00023163"/>
    </source>
</evidence>
<dbReference type="SUPFAM" id="SSF46689">
    <property type="entry name" value="Homeodomain-like"/>
    <property type="match status" value="2"/>
</dbReference>
<keyword evidence="6" id="KW-1185">Reference proteome</keyword>
<reference evidence="6" key="1">
    <citation type="journal article" date="2019" name="Int. J. Syst. Evol. Microbiol.">
        <title>The Global Catalogue of Microorganisms (GCM) 10K type strain sequencing project: providing services to taxonomists for standard genome sequencing and annotation.</title>
        <authorList>
            <consortium name="The Broad Institute Genomics Platform"/>
            <consortium name="The Broad Institute Genome Sequencing Center for Infectious Disease"/>
            <person name="Wu L."/>
            <person name="Ma J."/>
        </authorList>
    </citation>
    <scope>NUCLEOTIDE SEQUENCE [LARGE SCALE GENOMIC DNA]</scope>
    <source>
        <strain evidence="6">JCM 17551</strain>
    </source>
</reference>
<keyword evidence="3" id="KW-0804">Transcription</keyword>
<proteinExistence type="predicted"/>
<comment type="caution">
    <text evidence="5">The sequence shown here is derived from an EMBL/GenBank/DDBJ whole genome shotgun (WGS) entry which is preliminary data.</text>
</comment>
<gene>
    <name evidence="5" type="ORF">GCM10022277_08390</name>
</gene>
<evidence type="ECO:0000259" key="4">
    <source>
        <dbReference type="PROSITE" id="PS01124"/>
    </source>
</evidence>
<dbReference type="InterPro" id="IPR032783">
    <property type="entry name" value="AraC_lig"/>
</dbReference>
<organism evidence="5 6">
    <name type="scientific">Litoribacillus peritrichatus</name>
    <dbReference type="NCBI Taxonomy" id="718191"/>
    <lineage>
        <taxon>Bacteria</taxon>
        <taxon>Pseudomonadati</taxon>
        <taxon>Pseudomonadota</taxon>
        <taxon>Gammaproteobacteria</taxon>
        <taxon>Oceanospirillales</taxon>
        <taxon>Oceanospirillaceae</taxon>
        <taxon>Litoribacillus</taxon>
    </lineage>
</organism>
<protein>
    <recommendedName>
        <fullName evidence="4">HTH araC/xylS-type domain-containing protein</fullName>
    </recommendedName>
</protein>
<dbReference type="Pfam" id="PF12852">
    <property type="entry name" value="Cupin_6"/>
    <property type="match status" value="1"/>
</dbReference>
<dbReference type="InterPro" id="IPR009057">
    <property type="entry name" value="Homeodomain-like_sf"/>
</dbReference>
<evidence type="ECO:0000313" key="6">
    <source>
        <dbReference type="Proteomes" id="UP001501565"/>
    </source>
</evidence>
<evidence type="ECO:0000256" key="1">
    <source>
        <dbReference type="ARBA" id="ARBA00023015"/>
    </source>
</evidence>
<dbReference type="InterPro" id="IPR018062">
    <property type="entry name" value="HTH_AraC-typ_CS"/>
</dbReference>
<name>A0ABP7M9V3_9GAMM</name>
<dbReference type="InterPro" id="IPR050204">
    <property type="entry name" value="AraC_XylS_family_regulators"/>
</dbReference>
<accession>A0ABP7M9V3</accession>
<keyword evidence="1" id="KW-0805">Transcription regulation</keyword>
<dbReference type="PANTHER" id="PTHR46796:SF7">
    <property type="entry name" value="ARAC FAMILY TRANSCRIPTIONAL REGULATOR"/>
    <property type="match status" value="1"/>
</dbReference>
<sequence length="231" mass="25644">MRVTTPSGKLLNITEPSVLFYPKPSVHELRAEQGDDANVVCATIRYGTGSNNPLANALPPFVAITLSDDVALKNTAQWLFEEALQKRQGREAIMNRLTEIFLITLLRHAMDSDLVDQGLLTGLAHPQLAKVITALHARPSENWTLQEMASLATMSRSKFIETFKEKVGYSPGDYLLEWRVGVAQTLLKKGKPVGWVANEVGYENASALARVFRKKTGQSPREWLTLNQVAE</sequence>
<dbReference type="Pfam" id="PF12833">
    <property type="entry name" value="HTH_18"/>
    <property type="match status" value="1"/>
</dbReference>
<evidence type="ECO:0000313" key="5">
    <source>
        <dbReference type="EMBL" id="GAA3916029.1"/>
    </source>
</evidence>
<dbReference type="SMART" id="SM00342">
    <property type="entry name" value="HTH_ARAC"/>
    <property type="match status" value="1"/>
</dbReference>
<evidence type="ECO:0000256" key="2">
    <source>
        <dbReference type="ARBA" id="ARBA00023125"/>
    </source>
</evidence>
<feature type="domain" description="HTH araC/xylS-type" evidence="4">
    <location>
        <begin position="129"/>
        <end position="226"/>
    </location>
</feature>
<keyword evidence="2" id="KW-0238">DNA-binding</keyword>
<dbReference type="EMBL" id="BAABBN010000004">
    <property type="protein sequence ID" value="GAA3916029.1"/>
    <property type="molecule type" value="Genomic_DNA"/>
</dbReference>
<dbReference type="PANTHER" id="PTHR46796">
    <property type="entry name" value="HTH-TYPE TRANSCRIPTIONAL ACTIVATOR RHAS-RELATED"/>
    <property type="match status" value="1"/>
</dbReference>
<dbReference type="PROSITE" id="PS01124">
    <property type="entry name" value="HTH_ARAC_FAMILY_2"/>
    <property type="match status" value="1"/>
</dbReference>
<dbReference type="InterPro" id="IPR018060">
    <property type="entry name" value="HTH_AraC"/>
</dbReference>
<dbReference type="PROSITE" id="PS00041">
    <property type="entry name" value="HTH_ARAC_FAMILY_1"/>
    <property type="match status" value="1"/>
</dbReference>
<dbReference type="Proteomes" id="UP001501565">
    <property type="component" value="Unassembled WGS sequence"/>
</dbReference>